<dbReference type="Gene3D" id="3.40.47.10">
    <property type="match status" value="1"/>
</dbReference>
<dbReference type="NCBIfam" id="NF006102">
    <property type="entry name" value="PRK08256.1"/>
    <property type="match status" value="1"/>
</dbReference>
<evidence type="ECO:0000256" key="5">
    <source>
        <dbReference type="ARBA" id="ARBA00023121"/>
    </source>
</evidence>
<reference evidence="9 10" key="1">
    <citation type="submission" date="2016-03" db="EMBL/GenBank/DDBJ databases">
        <title>Draft genome sequence of the Fonsecaea monophora CBS 269.37.</title>
        <authorList>
            <person name="Bombassaro A."/>
            <person name="Vinicius W.A."/>
            <person name="De Hoog S."/>
            <person name="Sun J."/>
            <person name="Souza E.M."/>
            <person name="Raittz R.T."/>
            <person name="Costa F."/>
            <person name="Leao A.C."/>
            <person name="Tadra-Sfeir M.Z."/>
            <person name="Baura V."/>
            <person name="Balsanelli E."/>
            <person name="Pedrosa F.O."/>
            <person name="Moreno L.F."/>
            <person name="Steffens M.B."/>
            <person name="Xi L."/>
            <person name="Bocca A.L."/>
            <person name="Felipe M.S."/>
            <person name="Teixeira M."/>
            <person name="Telles Filho F.Q."/>
            <person name="Azevedo C.M."/>
            <person name="Gomes R."/>
            <person name="Vicente V.A."/>
        </authorList>
    </citation>
    <scope>NUCLEOTIDE SEQUENCE [LARGE SCALE GENOMIC DNA]</scope>
    <source>
        <strain evidence="9 10">CBS 269.37</strain>
    </source>
</reference>
<dbReference type="GO" id="GO:0008289">
    <property type="term" value="F:lipid binding"/>
    <property type="evidence" value="ECO:0007669"/>
    <property type="project" value="UniProtKB-KW"/>
</dbReference>
<evidence type="ECO:0000259" key="7">
    <source>
        <dbReference type="Pfam" id="PF00108"/>
    </source>
</evidence>
<feature type="domain" description="Thiolase N-terminal" evidence="7">
    <location>
        <begin position="13"/>
        <end position="243"/>
    </location>
</feature>
<keyword evidence="2" id="KW-0813">Transport</keyword>
<evidence type="ECO:0000313" key="9">
    <source>
        <dbReference type="EMBL" id="OAG41787.1"/>
    </source>
</evidence>
<dbReference type="InterPro" id="IPR016039">
    <property type="entry name" value="Thiolase-like"/>
</dbReference>
<dbReference type="Proteomes" id="UP000077002">
    <property type="component" value="Unassembled WGS sequence"/>
</dbReference>
<dbReference type="Pfam" id="PF00108">
    <property type="entry name" value="Thiolase_N"/>
    <property type="match status" value="1"/>
</dbReference>
<dbReference type="CDD" id="cd00829">
    <property type="entry name" value="SCP-x_thiolase"/>
    <property type="match status" value="1"/>
</dbReference>
<dbReference type="PANTHER" id="PTHR42870">
    <property type="entry name" value="ACETYL-COA C-ACETYLTRANSFERASE"/>
    <property type="match status" value="1"/>
</dbReference>
<dbReference type="EMBL" id="LVKK01000021">
    <property type="protein sequence ID" value="OAG41787.1"/>
    <property type="molecule type" value="Genomic_DNA"/>
</dbReference>
<dbReference type="OrthoDB" id="542135at2759"/>
<evidence type="ECO:0000256" key="2">
    <source>
        <dbReference type="ARBA" id="ARBA00022448"/>
    </source>
</evidence>
<dbReference type="SUPFAM" id="SSF53901">
    <property type="entry name" value="Thiolase-like"/>
    <property type="match status" value="1"/>
</dbReference>
<evidence type="ECO:0000259" key="8">
    <source>
        <dbReference type="Pfam" id="PF22691"/>
    </source>
</evidence>
<sequence>MANPPDNQAYVLGVGMTKFIKPRGLREYPDMGYEAGVKAMLDAQINYDDVQHGVACFAYGDSTSGQRVFYQFGMSTIPIINTSNACATGSVGLYLARTLVRSGNVDCVLVVGFEKMQPGSLKSVWGDRPSSSGRFAAKMRELVGIEKQAPLTAQYFANAGREYMQKHSMNQLTKETPRYGATAEDFAEIGRISHEHSQRNPYAQFRQKYSLQEVLDSPNIFAPLTKLQCSPTSDGAAAAVIVSQRFLDARPHLKSQAVLMAGQSFLTDSEKAFQTSAIELVGYDMTQRAARAAMTEAGIRPDDVKVCEVHDCFSTNELVVVDALGFCEPGKAHEMVRRGDITYGGKVVVNPSGGLISKGHPIGATGLAQCAELTWQLRGWANNRLVDGTSVALQHNLGLGGAVVINIYKRADGQVNRKVGSEEIARTSWLGYNPAVEARGITDQDADKARSKKHRNDFALGDTRERLGAQAHL</sequence>
<comment type="caution">
    <text evidence="9">The sequence shown here is derived from an EMBL/GenBank/DDBJ whole genome shotgun (WGS) entry which is preliminary data.</text>
</comment>
<dbReference type="GeneID" id="34599192"/>
<dbReference type="EC" id="2.3.1.176" evidence="1"/>
<dbReference type="InterPro" id="IPR020613">
    <property type="entry name" value="Thiolase_CS"/>
</dbReference>
<gene>
    <name evidence="9" type="ORF">AYO21_04022</name>
</gene>
<evidence type="ECO:0000256" key="1">
    <source>
        <dbReference type="ARBA" id="ARBA00012352"/>
    </source>
</evidence>
<evidence type="ECO:0000256" key="4">
    <source>
        <dbReference type="ARBA" id="ARBA00023055"/>
    </source>
</evidence>
<name>A0A177FC32_9EURO</name>
<evidence type="ECO:0000256" key="6">
    <source>
        <dbReference type="ARBA" id="ARBA00032316"/>
    </source>
</evidence>
<dbReference type="GO" id="GO:0006869">
    <property type="term" value="P:lipid transport"/>
    <property type="evidence" value="ECO:0007669"/>
    <property type="project" value="UniProtKB-KW"/>
</dbReference>
<organism evidence="9 10">
    <name type="scientific">Fonsecaea monophora</name>
    <dbReference type="NCBI Taxonomy" id="254056"/>
    <lineage>
        <taxon>Eukaryota</taxon>
        <taxon>Fungi</taxon>
        <taxon>Dikarya</taxon>
        <taxon>Ascomycota</taxon>
        <taxon>Pezizomycotina</taxon>
        <taxon>Eurotiomycetes</taxon>
        <taxon>Chaetothyriomycetidae</taxon>
        <taxon>Chaetothyriales</taxon>
        <taxon>Herpotrichiellaceae</taxon>
        <taxon>Fonsecaea</taxon>
    </lineage>
</organism>
<keyword evidence="3" id="KW-0808">Transferase</keyword>
<evidence type="ECO:0000256" key="3">
    <source>
        <dbReference type="ARBA" id="ARBA00022679"/>
    </source>
</evidence>
<accession>A0A177FC32</accession>
<keyword evidence="4" id="KW-0445">Lipid transport</keyword>
<dbReference type="InterPro" id="IPR020616">
    <property type="entry name" value="Thiolase_N"/>
</dbReference>
<feature type="domain" description="Thiolase C-terminal" evidence="8">
    <location>
        <begin position="280"/>
        <end position="399"/>
    </location>
</feature>
<keyword evidence="5" id="KW-0446">Lipid-binding</keyword>
<dbReference type="GO" id="GO:0016747">
    <property type="term" value="F:acyltransferase activity, transferring groups other than amino-acyl groups"/>
    <property type="evidence" value="ECO:0007669"/>
    <property type="project" value="InterPro"/>
</dbReference>
<dbReference type="Pfam" id="PF22691">
    <property type="entry name" value="Thiolase_C_1"/>
    <property type="match status" value="1"/>
</dbReference>
<dbReference type="PROSITE" id="PS00737">
    <property type="entry name" value="THIOLASE_2"/>
    <property type="match status" value="1"/>
</dbReference>
<dbReference type="InterPro" id="IPR055140">
    <property type="entry name" value="Thiolase_C_2"/>
</dbReference>
<evidence type="ECO:0000313" key="10">
    <source>
        <dbReference type="Proteomes" id="UP000077002"/>
    </source>
</evidence>
<dbReference type="PANTHER" id="PTHR42870:SF1">
    <property type="entry name" value="NON-SPECIFIC LIPID-TRANSFER PROTEIN-LIKE 2"/>
    <property type="match status" value="1"/>
</dbReference>
<keyword evidence="10" id="KW-1185">Reference proteome</keyword>
<dbReference type="AlphaFoldDB" id="A0A177FC32"/>
<proteinExistence type="predicted"/>
<protein>
    <recommendedName>
        <fullName evidence="1">propanoyl-CoA C-acyltransferase</fullName>
        <ecNumber evidence="1">2.3.1.176</ecNumber>
    </recommendedName>
    <alternativeName>
        <fullName evidence="6">Propanoyl-CoA C-acyltransferase</fullName>
    </alternativeName>
</protein>
<dbReference type="RefSeq" id="XP_022513739.1">
    <property type="nucleotide sequence ID" value="XM_022653995.1"/>
</dbReference>